<comment type="function">
    <text evidence="11">Acylhydrolase that catalyzes the hydrolysis of phospholipids at the sn-1 position.</text>
</comment>
<dbReference type="InterPro" id="IPR033556">
    <property type="entry name" value="PLA"/>
</dbReference>
<evidence type="ECO:0000256" key="3">
    <source>
        <dbReference type="ARBA" id="ARBA00010701"/>
    </source>
</evidence>
<feature type="domain" description="Fungal lipase-type" evidence="12">
    <location>
        <begin position="131"/>
        <end position="289"/>
    </location>
</feature>
<dbReference type="Gene3D" id="3.40.50.1820">
    <property type="entry name" value="alpha/beta hydrolase"/>
    <property type="match status" value="1"/>
</dbReference>
<evidence type="ECO:0000256" key="10">
    <source>
        <dbReference type="ARBA" id="ARBA00024284"/>
    </source>
</evidence>
<dbReference type="Gramene" id="Solyc07g055160.3.1">
    <property type="protein sequence ID" value="Solyc07g055160.3.1"/>
    <property type="gene ID" value="Solyc07g055160.3"/>
</dbReference>
<evidence type="ECO:0000313" key="13">
    <source>
        <dbReference type="EnsemblPlants" id="Solyc07g055160.3.1"/>
    </source>
</evidence>
<dbReference type="PaxDb" id="4081-Solyc07g055160.2.1"/>
<dbReference type="GO" id="GO:0005737">
    <property type="term" value="C:cytoplasm"/>
    <property type="evidence" value="ECO:0007669"/>
    <property type="project" value="UniProtKB-ARBA"/>
</dbReference>
<evidence type="ECO:0000256" key="5">
    <source>
        <dbReference type="ARBA" id="ARBA00022801"/>
    </source>
</evidence>
<evidence type="ECO:0000256" key="6">
    <source>
        <dbReference type="ARBA" id="ARBA00022963"/>
    </source>
</evidence>
<dbReference type="SUPFAM" id="SSF51182">
    <property type="entry name" value="RmlC-like cupins"/>
    <property type="match status" value="1"/>
</dbReference>
<evidence type="ECO:0000256" key="7">
    <source>
        <dbReference type="ARBA" id="ARBA00023002"/>
    </source>
</evidence>
<keyword evidence="8" id="KW-0408">Iron</keyword>
<dbReference type="InterPro" id="IPR002921">
    <property type="entry name" value="Fungal_lipase-type"/>
</dbReference>
<dbReference type="SUPFAM" id="SSF53474">
    <property type="entry name" value="alpha/beta-Hydrolases"/>
    <property type="match status" value="1"/>
</dbReference>
<dbReference type="GO" id="GO:0008970">
    <property type="term" value="F:phospholipase A1 activity"/>
    <property type="evidence" value="ECO:0007669"/>
    <property type="project" value="UniProtKB-UniRule"/>
</dbReference>
<evidence type="ECO:0000256" key="2">
    <source>
        <dbReference type="ARBA" id="ARBA00006622"/>
    </source>
</evidence>
<dbReference type="Pfam" id="PF01764">
    <property type="entry name" value="Lipase_3"/>
    <property type="match status" value="1"/>
</dbReference>
<keyword evidence="6 11" id="KW-0442">Lipid degradation</keyword>
<dbReference type="Proteomes" id="UP000004994">
    <property type="component" value="Chromosome 7"/>
</dbReference>
<evidence type="ECO:0000256" key="11">
    <source>
        <dbReference type="RuleBase" id="RU367093"/>
    </source>
</evidence>
<keyword evidence="5 11" id="KW-0378">Hydrolase</keyword>
<dbReference type="InterPro" id="IPR014710">
    <property type="entry name" value="RmlC-like_jellyroll"/>
</dbReference>
<dbReference type="PANTHER" id="PTHR31828">
    <property type="entry name" value="PHOSPHOLIPASE A1-IIGAMMA"/>
    <property type="match status" value="1"/>
</dbReference>
<keyword evidence="14" id="KW-1185">Reference proteome</keyword>
<dbReference type="InterPro" id="IPR029058">
    <property type="entry name" value="AB_hydrolase_fold"/>
</dbReference>
<evidence type="ECO:0000256" key="9">
    <source>
        <dbReference type="ARBA" id="ARBA00023098"/>
    </source>
</evidence>
<dbReference type="Pfam" id="PF07847">
    <property type="entry name" value="PCO_ADO"/>
    <property type="match status" value="1"/>
</dbReference>
<comment type="similarity">
    <text evidence="3 11">Belongs to the AB hydrolase superfamily. Lipase family.</text>
</comment>
<protein>
    <recommendedName>
        <fullName evidence="11">Phospholipase A1</fullName>
        <ecNumber evidence="11">3.1.1.-</ecNumber>
    </recommendedName>
</protein>
<comment type="cofactor">
    <cofactor evidence="1">
        <name>Fe(2+)</name>
        <dbReference type="ChEBI" id="CHEBI:29033"/>
    </cofactor>
</comment>
<name>A0A3Q7HD16_SOLLC</name>
<dbReference type="FunFam" id="3.40.50.1820:FF:000065">
    <property type="entry name" value="Phospholipase A1-II 3"/>
    <property type="match status" value="1"/>
</dbReference>
<dbReference type="STRING" id="4081.A0A3Q7HD16"/>
<dbReference type="CDD" id="cd20289">
    <property type="entry name" value="cupin_ADO"/>
    <property type="match status" value="1"/>
</dbReference>
<dbReference type="FunCoup" id="A0A3Q7HD16">
    <property type="interactions" value="871"/>
</dbReference>
<keyword evidence="7" id="KW-0560">Oxidoreductase</keyword>
<reference evidence="13" key="2">
    <citation type="submission" date="2019-01" db="UniProtKB">
        <authorList>
            <consortium name="EnsemblPlants"/>
        </authorList>
    </citation>
    <scope>IDENTIFICATION</scope>
    <source>
        <strain evidence="13">cv. Heinz 1706</strain>
    </source>
</reference>
<accession>A0A3Q7HD16</accession>
<keyword evidence="9 11" id="KW-0443">Lipid metabolism</keyword>
<proteinExistence type="inferred from homology"/>
<dbReference type="InterPro" id="IPR012864">
    <property type="entry name" value="PCO/ADO"/>
</dbReference>
<dbReference type="GO" id="GO:0070483">
    <property type="term" value="P:detection of hypoxia"/>
    <property type="evidence" value="ECO:0007669"/>
    <property type="project" value="UniProtKB-ARBA"/>
</dbReference>
<dbReference type="GO" id="GO:0017172">
    <property type="term" value="F:cysteine dioxygenase activity"/>
    <property type="evidence" value="ECO:0007669"/>
    <property type="project" value="UniProtKB-EC"/>
</dbReference>
<dbReference type="GO" id="GO:0016042">
    <property type="term" value="P:lipid catabolic process"/>
    <property type="evidence" value="ECO:0007669"/>
    <property type="project" value="UniProtKB-UniRule"/>
</dbReference>
<reference evidence="13" key="1">
    <citation type="journal article" date="2012" name="Nature">
        <title>The tomato genome sequence provides insights into fleshy fruit evolution.</title>
        <authorList>
            <consortium name="Tomato Genome Consortium"/>
        </authorList>
    </citation>
    <scope>NUCLEOTIDE SEQUENCE [LARGE SCALE GENOMIC DNA]</scope>
    <source>
        <strain evidence="13">cv. Heinz 1706</strain>
    </source>
</reference>
<dbReference type="PANTHER" id="PTHR31828:SF10">
    <property type="entry name" value="PHOSPHOLIPASE A1-IIDELTA"/>
    <property type="match status" value="1"/>
</dbReference>
<comment type="similarity">
    <text evidence="2">Belongs to the cysteine dioxygenase family.</text>
</comment>
<dbReference type="AlphaFoldDB" id="A0A3Q7HD16"/>
<organism evidence="13">
    <name type="scientific">Solanum lycopersicum</name>
    <name type="common">Tomato</name>
    <name type="synonym">Lycopersicon esculentum</name>
    <dbReference type="NCBI Taxonomy" id="4081"/>
    <lineage>
        <taxon>Eukaryota</taxon>
        <taxon>Viridiplantae</taxon>
        <taxon>Streptophyta</taxon>
        <taxon>Embryophyta</taxon>
        <taxon>Tracheophyta</taxon>
        <taxon>Spermatophyta</taxon>
        <taxon>Magnoliopsida</taxon>
        <taxon>eudicotyledons</taxon>
        <taxon>Gunneridae</taxon>
        <taxon>Pentapetalae</taxon>
        <taxon>asterids</taxon>
        <taxon>lamiids</taxon>
        <taxon>Solanales</taxon>
        <taxon>Solanaceae</taxon>
        <taxon>Solanoideae</taxon>
        <taxon>Solaneae</taxon>
        <taxon>Solanum</taxon>
        <taxon>Solanum subgen. Lycopersicon</taxon>
    </lineage>
</organism>
<dbReference type="CDD" id="cd00519">
    <property type="entry name" value="Lipase_3"/>
    <property type="match status" value="1"/>
</dbReference>
<evidence type="ECO:0000259" key="12">
    <source>
        <dbReference type="Pfam" id="PF01764"/>
    </source>
</evidence>
<evidence type="ECO:0000256" key="4">
    <source>
        <dbReference type="ARBA" id="ARBA00022723"/>
    </source>
</evidence>
<sequence length="699" mass="78289">MGKEPTWHELLGSNNWEGLLEPLHLNLRRLILRCGDFCQATYDAFNNDEYSMYCGSSRYGKSSLFHKVMFKSASDYQIVSFLYATARVGAHKALFLHSLSRESWDRESNWIGFIAITNDEISEQLGRREIYIAFRGTTRNYEWVNVLGARSESAEPLICNGGSICNDDENAPRVMNGWLKIYISSDPKSPFTRLSIRAQLQVMIEDLRDRYKKENLSITFTGHSLGASLSILAAFDLVENGVTDIPVSAIVFGSPQVGNRAFNDKLKEFPNLKILHVKNKIDVITLYPSSLLGYVNSGIELVIDTRKSPCLKDSKNPSDWHNLQAMLHIIAGWNGEHGEFEMKVKRSLALVNKSSSMLKDEILIPGSWWVEKNKGVVLDEDGEWILAPPLEEDIPIPEYSLSPHYIELFMYLIQLVANCVLEGSAACERLFLKGLRAIEDPSGWILGLFEAKLYNACKASLSPNGPVSEDALEKVRSLLDKIKPSDVGLEQEAQLVRSWNSTLHERNGELQPPPPIKYLHLHECDSFSMGIFCMPPSSIIPLHNHPGMTVLSKLVYGSFHVKAYDWINIPGPLVPLEVCYLQLLAPNVACSGARPAKLVKDCDMTAPCGTTALYPTSGGNIHCFKAITPCAIFDILSPPYSSEDGRHCTYFRRSPVADLPGELEVDGVTFSDVTWLGEFQLPDDFMIRRGQYKGRVIKT</sequence>
<dbReference type="EnsemblPlants" id="Solyc07g055160.3.1">
    <property type="protein sequence ID" value="Solyc07g055160.3.1"/>
    <property type="gene ID" value="Solyc07g055160.3"/>
</dbReference>
<evidence type="ECO:0000256" key="1">
    <source>
        <dbReference type="ARBA" id="ARBA00001954"/>
    </source>
</evidence>
<dbReference type="InParanoid" id="A0A3Q7HD16"/>
<dbReference type="GO" id="GO:0046872">
    <property type="term" value="F:metal ion binding"/>
    <property type="evidence" value="ECO:0007669"/>
    <property type="project" value="UniProtKB-KW"/>
</dbReference>
<evidence type="ECO:0000256" key="8">
    <source>
        <dbReference type="ARBA" id="ARBA00023004"/>
    </source>
</evidence>
<keyword evidence="4" id="KW-0479">Metal-binding</keyword>
<evidence type="ECO:0000313" key="14">
    <source>
        <dbReference type="Proteomes" id="UP000004994"/>
    </source>
</evidence>
<comment type="catalytic activity">
    <reaction evidence="10">
        <text>L-cysteine + O2 = 3-sulfino-L-alanine + H(+)</text>
        <dbReference type="Rhea" id="RHEA:20441"/>
        <dbReference type="ChEBI" id="CHEBI:15378"/>
        <dbReference type="ChEBI" id="CHEBI:15379"/>
        <dbReference type="ChEBI" id="CHEBI:35235"/>
        <dbReference type="ChEBI" id="CHEBI:61085"/>
        <dbReference type="EC" id="1.13.11.20"/>
    </reaction>
    <physiologicalReaction direction="left-to-right" evidence="10">
        <dbReference type="Rhea" id="RHEA:20442"/>
    </physiologicalReaction>
</comment>
<dbReference type="Gene3D" id="2.60.120.10">
    <property type="entry name" value="Jelly Rolls"/>
    <property type="match status" value="1"/>
</dbReference>
<dbReference type="EC" id="3.1.1.-" evidence="11"/>
<dbReference type="InterPro" id="IPR011051">
    <property type="entry name" value="RmlC_Cupin_sf"/>
</dbReference>